<evidence type="ECO:0000259" key="1">
    <source>
        <dbReference type="PROSITE" id="PS51704"/>
    </source>
</evidence>
<dbReference type="GO" id="GO:0008081">
    <property type="term" value="F:phosphoric diester hydrolase activity"/>
    <property type="evidence" value="ECO:0007669"/>
    <property type="project" value="InterPro"/>
</dbReference>
<dbReference type="AlphaFoldDB" id="A0A1I1XVC6"/>
<dbReference type="STRING" id="640948.SAMN05216238_108140"/>
<keyword evidence="3" id="KW-1185">Reference proteome</keyword>
<proteinExistence type="predicted"/>
<sequence>MPLNFAHRGSLTEAPENTLPAFHKAIEHGARAIELDIQLSKDNHLVVAHDHKFARFNKKFDGLINDYTLEEIRQIDVGSAFGNEYAGTTLPTLDEVLDICPPELFLNIEIKNIPVIYDGIERRLLNTLNAHNRLENVIISSFDHVALKKVQDMHPGIDLGMLFYYRMLEPWIYAANSGLNIRSLHPNHVYVDQTFVQESKQQGYEVYPFTVNDTKRYDELLQYGVDGVFSNEPVIFKK</sequence>
<dbReference type="Gene3D" id="3.20.20.190">
    <property type="entry name" value="Phosphatidylinositol (PI) phosphodiesterase"/>
    <property type="match status" value="1"/>
</dbReference>
<organism evidence="2 3">
    <name type="scientific">Lentibacillus persicus</name>
    <dbReference type="NCBI Taxonomy" id="640948"/>
    <lineage>
        <taxon>Bacteria</taxon>
        <taxon>Bacillati</taxon>
        <taxon>Bacillota</taxon>
        <taxon>Bacilli</taxon>
        <taxon>Bacillales</taxon>
        <taxon>Bacillaceae</taxon>
        <taxon>Lentibacillus</taxon>
    </lineage>
</organism>
<dbReference type="Pfam" id="PF03009">
    <property type="entry name" value="GDPD"/>
    <property type="match status" value="1"/>
</dbReference>
<dbReference type="PANTHER" id="PTHR46211">
    <property type="entry name" value="GLYCEROPHOSPHORYL DIESTER PHOSPHODIESTERASE"/>
    <property type="match status" value="1"/>
</dbReference>
<reference evidence="3" key="1">
    <citation type="submission" date="2016-10" db="EMBL/GenBank/DDBJ databases">
        <authorList>
            <person name="Varghese N."/>
            <person name="Submissions S."/>
        </authorList>
    </citation>
    <scope>NUCLEOTIDE SEQUENCE [LARGE SCALE GENOMIC DNA]</scope>
    <source>
        <strain evidence="3">DSM 22530</strain>
    </source>
</reference>
<dbReference type="InterPro" id="IPR030395">
    <property type="entry name" value="GP_PDE_dom"/>
</dbReference>
<dbReference type="EMBL" id="FOMR01000008">
    <property type="protein sequence ID" value="SFE11254.1"/>
    <property type="molecule type" value="Genomic_DNA"/>
</dbReference>
<dbReference type="Proteomes" id="UP000199474">
    <property type="component" value="Unassembled WGS sequence"/>
</dbReference>
<dbReference type="SUPFAM" id="SSF51695">
    <property type="entry name" value="PLC-like phosphodiesterases"/>
    <property type="match status" value="1"/>
</dbReference>
<evidence type="ECO:0000313" key="3">
    <source>
        <dbReference type="Proteomes" id="UP000199474"/>
    </source>
</evidence>
<dbReference type="PANTHER" id="PTHR46211:SF1">
    <property type="entry name" value="GLYCEROPHOSPHODIESTER PHOSPHODIESTERASE, CYTOPLASMIC"/>
    <property type="match status" value="1"/>
</dbReference>
<dbReference type="OrthoDB" id="384721at2"/>
<name>A0A1I1XVC6_9BACI</name>
<dbReference type="GO" id="GO:0006629">
    <property type="term" value="P:lipid metabolic process"/>
    <property type="evidence" value="ECO:0007669"/>
    <property type="project" value="InterPro"/>
</dbReference>
<gene>
    <name evidence="2" type="ORF">SAMN05216238_108140</name>
</gene>
<dbReference type="PROSITE" id="PS51704">
    <property type="entry name" value="GP_PDE"/>
    <property type="match status" value="1"/>
</dbReference>
<dbReference type="PROSITE" id="PS50007">
    <property type="entry name" value="PIPLC_X_DOMAIN"/>
    <property type="match status" value="1"/>
</dbReference>
<dbReference type="RefSeq" id="WP_090085807.1">
    <property type="nucleotide sequence ID" value="NZ_FOMR01000008.1"/>
</dbReference>
<evidence type="ECO:0000313" key="2">
    <source>
        <dbReference type="EMBL" id="SFE11254.1"/>
    </source>
</evidence>
<dbReference type="InterPro" id="IPR017946">
    <property type="entry name" value="PLC-like_Pdiesterase_TIM-brl"/>
</dbReference>
<feature type="domain" description="GP-PDE" evidence="1">
    <location>
        <begin position="2"/>
        <end position="238"/>
    </location>
</feature>
<protein>
    <submittedName>
        <fullName evidence="2">Glycerophosphoryl diester phosphodiesterase</fullName>
    </submittedName>
</protein>
<accession>A0A1I1XVC6</accession>